<dbReference type="PANTHER" id="PTHR46701:SF7">
    <property type="entry name" value="GLYCOSYLTRANSFERASE-LIKE KOBITO 1"/>
    <property type="match status" value="1"/>
</dbReference>
<comment type="caution">
    <text evidence="1">The sequence shown here is derived from an EMBL/GenBank/DDBJ whole genome shotgun (WGS) entry which is preliminary data.</text>
</comment>
<dbReference type="PANTHER" id="PTHR46701">
    <property type="entry name" value="GLYCOSYLTRANSFERASE-LIKE KOBITO 1"/>
    <property type="match status" value="1"/>
</dbReference>
<accession>A0AAD7UAE7</accession>
<sequence>MIVVFAHEELSLKIGVPEAWQDRCVGDLFRAFAKRAAGRIDVSRGLTLSTLAGEEVPLSAGIAEVFAGRSEVHLRVEAPRVRAAIVCQLRDASKRLESFVRYHVRLGFEKVYLYFDDCGEVDAISRARVLEGAVVTVRDRDLVARWRRLDAWAKLGPAANDDVQVRQMLNALDALGRARQDGMHWLLHIDSDELFYPGPASTSIASHFRALDDSGCSIFTYYNFEAVPERSPVDEVDPFRAVSLFKRPLALVPRDAPLDFWQNRAPNREVFLFYQNGKSAVRCSVDAVPTSVHLWALRPGAATTANFHRTNDPRNEGIRRDASVPCAVLHFACTDPVMLWRKYATLGDFPNDCVAQTLRHQPDTFHCLCRDVYLEHRADPDAGREAMRRLFEVHIMLDDPAEIERQQAARVLERLTLIPF</sequence>
<keyword evidence="2" id="KW-1185">Reference proteome</keyword>
<protein>
    <recommendedName>
        <fullName evidence="3">Glycosyltransferase family 92 protein</fullName>
    </recommendedName>
</protein>
<name>A0AAD7UAE7_9STRA</name>
<evidence type="ECO:0008006" key="3">
    <source>
        <dbReference type="Google" id="ProtNLM"/>
    </source>
</evidence>
<evidence type="ECO:0000313" key="1">
    <source>
        <dbReference type="EMBL" id="KAJ8599978.1"/>
    </source>
</evidence>
<proteinExistence type="predicted"/>
<dbReference type="EMBL" id="JAQMWT010000531">
    <property type="protein sequence ID" value="KAJ8599978.1"/>
    <property type="molecule type" value="Genomic_DNA"/>
</dbReference>
<gene>
    <name evidence="1" type="ORF">CTAYLR_001801</name>
</gene>
<dbReference type="InterPro" id="IPR044224">
    <property type="entry name" value="KOBITO1-like"/>
</dbReference>
<dbReference type="GO" id="GO:0030244">
    <property type="term" value="P:cellulose biosynthetic process"/>
    <property type="evidence" value="ECO:0007669"/>
    <property type="project" value="InterPro"/>
</dbReference>
<reference evidence="1" key="1">
    <citation type="submission" date="2023-01" db="EMBL/GenBank/DDBJ databases">
        <title>Metagenome sequencing of chrysophaentin producing Chrysophaeum taylorii.</title>
        <authorList>
            <person name="Davison J."/>
            <person name="Bewley C."/>
        </authorList>
    </citation>
    <scope>NUCLEOTIDE SEQUENCE</scope>
    <source>
        <strain evidence="1">NIES-1699</strain>
    </source>
</reference>
<dbReference type="Pfam" id="PF13704">
    <property type="entry name" value="Glyco_tranf_2_4"/>
    <property type="match status" value="1"/>
</dbReference>
<dbReference type="Proteomes" id="UP001230188">
    <property type="component" value="Unassembled WGS sequence"/>
</dbReference>
<organism evidence="1 2">
    <name type="scientific">Chrysophaeum taylorii</name>
    <dbReference type="NCBI Taxonomy" id="2483200"/>
    <lineage>
        <taxon>Eukaryota</taxon>
        <taxon>Sar</taxon>
        <taxon>Stramenopiles</taxon>
        <taxon>Ochrophyta</taxon>
        <taxon>Pelagophyceae</taxon>
        <taxon>Pelagomonadales</taxon>
        <taxon>Pelagomonadaceae</taxon>
        <taxon>Chrysophaeum</taxon>
    </lineage>
</organism>
<dbReference type="AlphaFoldDB" id="A0AAD7UAE7"/>
<dbReference type="GO" id="GO:0009737">
    <property type="term" value="P:response to abscisic acid"/>
    <property type="evidence" value="ECO:0007669"/>
    <property type="project" value="InterPro"/>
</dbReference>
<evidence type="ECO:0000313" key="2">
    <source>
        <dbReference type="Proteomes" id="UP001230188"/>
    </source>
</evidence>